<gene>
    <name evidence="2" type="ORF">HAHE_11660</name>
</gene>
<dbReference type="InterPro" id="IPR023296">
    <property type="entry name" value="Glyco_hydro_beta-prop_sf"/>
</dbReference>
<organism evidence="2 3">
    <name type="scientific">Haloferula helveola</name>
    <dbReference type="NCBI Taxonomy" id="490095"/>
    <lineage>
        <taxon>Bacteria</taxon>
        <taxon>Pseudomonadati</taxon>
        <taxon>Verrucomicrobiota</taxon>
        <taxon>Verrucomicrobiia</taxon>
        <taxon>Verrucomicrobiales</taxon>
        <taxon>Verrucomicrobiaceae</taxon>
        <taxon>Haloferula</taxon>
    </lineage>
</organism>
<evidence type="ECO:0000313" key="2">
    <source>
        <dbReference type="EMBL" id="BCX47258.1"/>
    </source>
</evidence>
<accession>A0ABN6H5S6</accession>
<name>A0ABN6H5S6_9BACT</name>
<feature type="region of interest" description="Disordered" evidence="1">
    <location>
        <begin position="322"/>
        <end position="347"/>
    </location>
</feature>
<dbReference type="EMBL" id="AP024702">
    <property type="protein sequence ID" value="BCX47258.1"/>
    <property type="molecule type" value="Genomic_DNA"/>
</dbReference>
<dbReference type="SUPFAM" id="SSF75005">
    <property type="entry name" value="Arabinanase/levansucrase/invertase"/>
    <property type="match status" value="1"/>
</dbReference>
<proteinExistence type="predicted"/>
<dbReference type="Proteomes" id="UP001374893">
    <property type="component" value="Chromosome"/>
</dbReference>
<evidence type="ECO:0000313" key="3">
    <source>
        <dbReference type="Proteomes" id="UP001374893"/>
    </source>
</evidence>
<reference evidence="2 3" key="1">
    <citation type="submission" date="2021-06" db="EMBL/GenBank/DDBJ databases">
        <title>Complete genome of Haloferula helveola possessing various polysaccharide degrading enzymes.</title>
        <authorList>
            <person name="Takami H."/>
            <person name="Huang C."/>
            <person name="Hamasaki K."/>
        </authorList>
    </citation>
    <scope>NUCLEOTIDE SEQUENCE [LARGE SCALE GENOMIC DNA]</scope>
    <source>
        <strain evidence="2 3">CN-1</strain>
    </source>
</reference>
<evidence type="ECO:0000256" key="1">
    <source>
        <dbReference type="SAM" id="MobiDB-lite"/>
    </source>
</evidence>
<sequence length="462" mass="51604">MVVATPDGMKFLLLGILTIALSGQLAAVEPFRIKVVEKGTGWPVPMVELRTTHHARFISDNAGVIAFDLPEMMGEECWFSIEGHGYGVAADGFGFRGVRLTPTSGGEAMVEVERSLPGKRLGRLTGAGLFGESQRFGLEPDWKESGIVGCDTVQIAPHRGKLFWAWGDTSVARYPLGLFQTTSATTGLRPVSSFEPPLRVRYDYFRDPEGRVRNVAEMPGSGPTWISGYVSLPDEGGEPRLVATYVKIRGKLEAYEAGLCVWNESEERFDRQRVLWSKSEDQPGLPLVPDGHPAFWTDPSGKRWLMFGDPFPRIRMEPTFEAWSDPGQWTPMDPQKTVPSRSGGDEVVPHRGSIAWNGFRKKWVAVFTQHHGKPSPLGEIWYAESEQPTGPWGSAVKVVTHSNYTFYNPRLHPELTDPDSPVLLFEGTFTREFSGSKDAWPRYDYNQILYRLDLDDPKLVGE</sequence>
<protein>
    <submittedName>
        <fullName evidence="2">Carbohydrate-binding protein</fullName>
    </submittedName>
</protein>
<keyword evidence="3" id="KW-1185">Reference proteome</keyword>